<reference evidence="4 5" key="1">
    <citation type="journal article" date="2018" name="Gigascience">
        <title>Genomes of trombidid mites reveal novel predicted allergens and laterally-transferred genes associated with secondary metabolism.</title>
        <authorList>
            <person name="Dong X."/>
            <person name="Chaisiri K."/>
            <person name="Xia D."/>
            <person name="Armstrong S.D."/>
            <person name="Fang Y."/>
            <person name="Donnelly M.J."/>
            <person name="Kadowaki T."/>
            <person name="McGarry J.W."/>
            <person name="Darby A.C."/>
            <person name="Makepeace B.L."/>
        </authorList>
    </citation>
    <scope>NUCLEOTIDE SEQUENCE [LARGE SCALE GENOMIC DNA]</scope>
    <source>
        <strain evidence="4">UoL-WK</strain>
    </source>
</reference>
<dbReference type="GO" id="GO:0033897">
    <property type="term" value="F:ribonuclease T2 activity"/>
    <property type="evidence" value="ECO:0007669"/>
    <property type="project" value="InterPro"/>
</dbReference>
<dbReference type="InterPro" id="IPR036430">
    <property type="entry name" value="RNase_T2-like_sf"/>
</dbReference>
<dbReference type="PROSITE" id="PS00530">
    <property type="entry name" value="RNASE_T2_1"/>
    <property type="match status" value="1"/>
</dbReference>
<comment type="similarity">
    <text evidence="1 2">Belongs to the RNase T2 family.</text>
</comment>
<dbReference type="PANTHER" id="PTHR11240:SF22">
    <property type="entry name" value="RIBONUCLEASE T2"/>
    <property type="match status" value="1"/>
</dbReference>
<organism evidence="4 5">
    <name type="scientific">Dinothrombium tinctorium</name>
    <dbReference type="NCBI Taxonomy" id="1965070"/>
    <lineage>
        <taxon>Eukaryota</taxon>
        <taxon>Metazoa</taxon>
        <taxon>Ecdysozoa</taxon>
        <taxon>Arthropoda</taxon>
        <taxon>Chelicerata</taxon>
        <taxon>Arachnida</taxon>
        <taxon>Acari</taxon>
        <taxon>Acariformes</taxon>
        <taxon>Trombidiformes</taxon>
        <taxon>Prostigmata</taxon>
        <taxon>Anystina</taxon>
        <taxon>Parasitengona</taxon>
        <taxon>Trombidioidea</taxon>
        <taxon>Trombidiidae</taxon>
        <taxon>Dinothrombium</taxon>
    </lineage>
</organism>
<proteinExistence type="inferred from homology"/>
<protein>
    <submittedName>
        <fullName evidence="4">Uncharacterized protein</fullName>
    </submittedName>
</protein>
<dbReference type="GO" id="GO:0006401">
    <property type="term" value="P:RNA catabolic process"/>
    <property type="evidence" value="ECO:0007669"/>
    <property type="project" value="UniProtKB-ARBA"/>
</dbReference>
<comment type="caution">
    <text evidence="4">The sequence shown here is derived from an EMBL/GenBank/DDBJ whole genome shotgun (WGS) entry which is preliminary data.</text>
</comment>
<dbReference type="Pfam" id="PF00445">
    <property type="entry name" value="Ribonuclease_T2"/>
    <property type="match status" value="1"/>
</dbReference>
<evidence type="ECO:0000313" key="4">
    <source>
        <dbReference type="EMBL" id="RWS06218.1"/>
    </source>
</evidence>
<evidence type="ECO:0000313" key="5">
    <source>
        <dbReference type="Proteomes" id="UP000285301"/>
    </source>
</evidence>
<evidence type="ECO:0000256" key="2">
    <source>
        <dbReference type="RuleBase" id="RU004328"/>
    </source>
</evidence>
<dbReference type="SUPFAM" id="SSF55895">
    <property type="entry name" value="Ribonuclease Rh-like"/>
    <property type="match status" value="1"/>
</dbReference>
<name>A0A3S4QPR7_9ACAR</name>
<dbReference type="GO" id="GO:0003723">
    <property type="term" value="F:RNA binding"/>
    <property type="evidence" value="ECO:0007669"/>
    <property type="project" value="InterPro"/>
</dbReference>
<keyword evidence="5" id="KW-1185">Reference proteome</keyword>
<dbReference type="OrthoDB" id="6512877at2759"/>
<dbReference type="AlphaFoldDB" id="A0A3S4QPR7"/>
<dbReference type="PANTHER" id="PTHR11240">
    <property type="entry name" value="RIBONUCLEASE T2"/>
    <property type="match status" value="1"/>
</dbReference>
<evidence type="ECO:0000313" key="3">
    <source>
        <dbReference type="EMBL" id="RWS06070.1"/>
    </source>
</evidence>
<dbReference type="InterPro" id="IPR018188">
    <property type="entry name" value="RNase_T2_His_AS_1"/>
</dbReference>
<dbReference type="EMBL" id="NCKU01004267">
    <property type="protein sequence ID" value="RWS06218.1"/>
    <property type="molecule type" value="Genomic_DNA"/>
</dbReference>
<accession>A0A3S4QPR7</accession>
<dbReference type="InterPro" id="IPR001568">
    <property type="entry name" value="RNase_T2-like"/>
</dbReference>
<reference evidence="4" key="2">
    <citation type="submission" date="2018-11" db="EMBL/GenBank/DDBJ databases">
        <title>Trombidioid mite genomics.</title>
        <authorList>
            <person name="Dong X."/>
        </authorList>
    </citation>
    <scope>NUCLEOTIDE SEQUENCE</scope>
    <source>
        <strain evidence="4">UoL-WK</strain>
    </source>
</reference>
<dbReference type="Proteomes" id="UP000285301">
    <property type="component" value="Unassembled WGS sequence"/>
</dbReference>
<gene>
    <name evidence="4" type="ORF">B4U79_19071</name>
    <name evidence="3" type="ORF">B4U79_19074</name>
</gene>
<evidence type="ECO:0000256" key="1">
    <source>
        <dbReference type="ARBA" id="ARBA00007469"/>
    </source>
</evidence>
<sequence length="179" mass="20803">MSVSKEYLIVNSASQRKIYSRLYLVGETEKKPCTQPAFDEYLLTVRWPPSFCMNRECQNNKEQWIIHGLWPNYKNNDSYYPQFCCNKFSVENYLNKAGIHPITANDPPISMDKLKSAMQVVIGKRVHFECINVRKTITSYPLIDSITLCLNTSLNPIDCTQKDSNCEDEIVYPRINFNN</sequence>
<dbReference type="Gene3D" id="3.90.730.10">
    <property type="entry name" value="Ribonuclease T2-like"/>
    <property type="match status" value="2"/>
</dbReference>
<dbReference type="EMBL" id="NCKU01004356">
    <property type="protein sequence ID" value="RWS06070.1"/>
    <property type="molecule type" value="Genomic_DNA"/>
</dbReference>